<dbReference type="EMBL" id="UGNW01000001">
    <property type="protein sequence ID" value="STX30564.1"/>
    <property type="molecule type" value="Genomic_DNA"/>
</dbReference>
<keyword evidence="2" id="KW-0472">Membrane</keyword>
<organism evidence="4 6">
    <name type="scientific">Legionella birminghamensis</name>
    <dbReference type="NCBI Taxonomy" id="28083"/>
    <lineage>
        <taxon>Bacteria</taxon>
        <taxon>Pseudomonadati</taxon>
        <taxon>Pseudomonadota</taxon>
        <taxon>Gammaproteobacteria</taxon>
        <taxon>Legionellales</taxon>
        <taxon>Legionellaceae</taxon>
        <taxon>Legionella</taxon>
    </lineage>
</organism>
<evidence type="ECO:0000256" key="2">
    <source>
        <dbReference type="SAM" id="Phobius"/>
    </source>
</evidence>
<gene>
    <name evidence="3" type="ORF">Lbir_1207</name>
    <name evidence="4" type="ORF">NCTC12437_00322</name>
</gene>
<feature type="region of interest" description="Disordered" evidence="1">
    <location>
        <begin position="337"/>
        <end position="356"/>
    </location>
</feature>
<evidence type="ECO:0000313" key="4">
    <source>
        <dbReference type="EMBL" id="STX30564.1"/>
    </source>
</evidence>
<dbReference type="RefSeq" id="WP_058523290.1">
    <property type="nucleotide sequence ID" value="NZ_CAAAHV010000002.1"/>
</dbReference>
<evidence type="ECO:0000313" key="5">
    <source>
        <dbReference type="Proteomes" id="UP000054735"/>
    </source>
</evidence>
<proteinExistence type="predicted"/>
<keyword evidence="2" id="KW-1133">Transmembrane helix</keyword>
<dbReference type="Proteomes" id="UP000255066">
    <property type="component" value="Unassembled WGS sequence"/>
</dbReference>
<feature type="transmembrane region" description="Helical" evidence="2">
    <location>
        <begin position="268"/>
        <end position="289"/>
    </location>
</feature>
<evidence type="ECO:0000313" key="6">
    <source>
        <dbReference type="Proteomes" id="UP000255066"/>
    </source>
</evidence>
<dbReference type="OrthoDB" id="5653038at2"/>
<feature type="transmembrane region" description="Helical" evidence="2">
    <location>
        <begin position="232"/>
        <end position="262"/>
    </location>
</feature>
<feature type="transmembrane region" description="Helical" evidence="2">
    <location>
        <begin position="118"/>
        <end position="142"/>
    </location>
</feature>
<reference evidence="3 5" key="1">
    <citation type="submission" date="2015-11" db="EMBL/GenBank/DDBJ databases">
        <title>Genomic analysis of 38 Legionella species identifies large and diverse effector repertoires.</title>
        <authorList>
            <person name="Burstein D."/>
            <person name="Amaro F."/>
            <person name="Zusman T."/>
            <person name="Lifshitz Z."/>
            <person name="Cohen O."/>
            <person name="Gilbert J.A."/>
            <person name="Pupko T."/>
            <person name="Shuman H.A."/>
            <person name="Segal G."/>
        </authorList>
    </citation>
    <scope>NUCLEOTIDE SEQUENCE [LARGE SCALE GENOMIC DNA]</scope>
    <source>
        <strain evidence="3 5">CDC#1407-AL-14</strain>
    </source>
</reference>
<dbReference type="AlphaFoldDB" id="A0A378IE78"/>
<name>A0A378IE78_9GAMM</name>
<evidence type="ECO:0000256" key="1">
    <source>
        <dbReference type="SAM" id="MobiDB-lite"/>
    </source>
</evidence>
<protein>
    <submittedName>
        <fullName evidence="4">Coiled-coil protein</fullName>
    </submittedName>
</protein>
<dbReference type="EMBL" id="LNXT01000015">
    <property type="protein sequence ID" value="KTC72432.1"/>
    <property type="molecule type" value="Genomic_DNA"/>
</dbReference>
<reference evidence="4 6" key="2">
    <citation type="submission" date="2018-06" db="EMBL/GenBank/DDBJ databases">
        <authorList>
            <consortium name="Pathogen Informatics"/>
            <person name="Doyle S."/>
        </authorList>
    </citation>
    <scope>NUCLEOTIDE SEQUENCE [LARGE SCALE GENOMIC DNA]</scope>
    <source>
        <strain evidence="4 6">NCTC12437</strain>
    </source>
</reference>
<accession>A0A378IE78</accession>
<keyword evidence="2" id="KW-0812">Transmembrane</keyword>
<evidence type="ECO:0000313" key="3">
    <source>
        <dbReference type="EMBL" id="KTC72432.1"/>
    </source>
</evidence>
<dbReference type="Proteomes" id="UP000054735">
    <property type="component" value="Unassembled WGS sequence"/>
</dbReference>
<keyword evidence="5" id="KW-1185">Reference proteome</keyword>
<sequence>MVNLVKLSHKTRNYIQQMNKSNQGVDYFPKEFSEEELPLSSILPWLKKNPVTNSDQQFILEQVQAALLKDIYRTLDDEPKAVRKKNKWGQFKFIFLLICGTLYFICEGFDGVSNVLGLFSIPTAVIFSASLCFSIFSILLFYGLNIRDLSKEFGVKMRQVPELTSTYAKQIKRITAIQAKLEEIYEEPGSVESLQDYLALSQALKLKFAELDDVRSALRARWSHPVSKGLKLLVATLQGIIIFSGAFCAGQTLAMFIAGWILSSVSPTFWPVLLVSILVGLSALACYWCSEKSEIENMVGRQLNLDEETFSLICEEETVTKQKIQLEKLEGKLGNKLQKTKKQAKAPEKQGSKIPGLTRSTSFNSFFRDEMSDAALIGEMYQGATAFLRP</sequence>
<feature type="transmembrane region" description="Helical" evidence="2">
    <location>
        <begin position="93"/>
        <end position="112"/>
    </location>
</feature>